<name>A0AB39U3X1_9CHLO</name>
<keyword evidence="1" id="KW-0150">Chloroplast</keyword>
<dbReference type="AlphaFoldDB" id="A0AB39U3X1"/>
<gene>
    <name evidence="1" type="primary">orf3</name>
</gene>
<reference evidence="1" key="1">
    <citation type="submission" date="2024-08" db="EMBL/GenBank/DDBJ databases">
        <title>Chloroplast genome and systemic taxonomy study of Borodinellopsis insigne sp.nov. (Chlamydomonadales, Chlorophyta), a rare aerial alga from China.</title>
        <authorList>
            <person name="Yan Q."/>
        </authorList>
    </citation>
    <scope>NUCLEOTIDE SEQUENCE</scope>
    <source>
        <strain evidence="1">FACHB 3550</strain>
    </source>
</reference>
<sequence length="160" mass="17161">MVTPAPPYTIKEGSFAGGASLGELRWGSFAGGASLGELRWGSFAGGASLGELRWGSFAGGASLGELRWGSFAGGASLGELRWGSFAPAPYLFLLDLGTLFSGDHIIVHRIEFFPIPYNIKKFNIILYLNFLGQLPSSSMEGPKKLRWGLYYIGSLPLPNI</sequence>
<keyword evidence="1" id="KW-0934">Plastid</keyword>
<protein>
    <submittedName>
        <fullName evidence="1">Uncharacterized protein</fullName>
    </submittedName>
</protein>
<dbReference type="EMBL" id="PQ144585">
    <property type="protein sequence ID" value="XDR80265.1"/>
    <property type="molecule type" value="Genomic_DNA"/>
</dbReference>
<accession>A0AB39U3X1</accession>
<proteinExistence type="predicted"/>
<evidence type="ECO:0000313" key="1">
    <source>
        <dbReference type="EMBL" id="XDR80265.1"/>
    </source>
</evidence>
<geneLocation type="chloroplast" evidence="1"/>
<organism evidence="1">
    <name type="scientific">Borodinellopsis insignis</name>
    <dbReference type="NCBI Taxonomy" id="3229915"/>
    <lineage>
        <taxon>Eukaryota</taxon>
        <taxon>Viridiplantae</taxon>
        <taxon>Chlorophyta</taxon>
        <taxon>core chlorophytes</taxon>
        <taxon>Chlorophyceae</taxon>
        <taxon>CS clade</taxon>
        <taxon>Chlamydomonadales</taxon>
        <taxon>Chlorococcaceae</taxon>
        <taxon>Borodinellopsis</taxon>
    </lineage>
</organism>